<evidence type="ECO:0000256" key="1">
    <source>
        <dbReference type="SAM" id="Phobius"/>
    </source>
</evidence>
<keyword evidence="1" id="KW-0472">Membrane</keyword>
<organism evidence="2 3">
    <name type="scientific">Psychrobacter piscatorii</name>
    <dbReference type="NCBI Taxonomy" id="554343"/>
    <lineage>
        <taxon>Bacteria</taxon>
        <taxon>Pseudomonadati</taxon>
        <taxon>Pseudomonadota</taxon>
        <taxon>Gammaproteobacteria</taxon>
        <taxon>Moraxellales</taxon>
        <taxon>Moraxellaceae</taxon>
        <taxon>Psychrobacter</taxon>
    </lineage>
</organism>
<comment type="caution">
    <text evidence="2">The sequence shown here is derived from an EMBL/GenBank/DDBJ whole genome shotgun (WGS) entry which is preliminary data.</text>
</comment>
<feature type="transmembrane region" description="Helical" evidence="1">
    <location>
        <begin position="39"/>
        <end position="59"/>
    </location>
</feature>
<dbReference type="EMBL" id="LNDJ01000056">
    <property type="protein sequence ID" value="KRU22854.1"/>
    <property type="molecule type" value="Genomic_DNA"/>
</dbReference>
<evidence type="ECO:0000313" key="2">
    <source>
        <dbReference type="EMBL" id="KRU22854.1"/>
    </source>
</evidence>
<feature type="transmembrane region" description="Helical" evidence="1">
    <location>
        <begin position="176"/>
        <end position="203"/>
    </location>
</feature>
<feature type="transmembrane region" description="Helical" evidence="1">
    <location>
        <begin position="324"/>
        <end position="347"/>
    </location>
</feature>
<keyword evidence="3" id="KW-1185">Reference proteome</keyword>
<dbReference type="STRING" id="554343.AS194_06795"/>
<feature type="transmembrane region" description="Helical" evidence="1">
    <location>
        <begin position="215"/>
        <end position="235"/>
    </location>
</feature>
<evidence type="ECO:0000313" key="3">
    <source>
        <dbReference type="Proteomes" id="UP000051202"/>
    </source>
</evidence>
<feature type="transmembrane region" description="Helical" evidence="1">
    <location>
        <begin position="12"/>
        <end position="30"/>
    </location>
</feature>
<sequence length="379" mass="43590">MNEFTIDFYQNILTLLIIIISFSIVFLVGVKDKHDINKVVAIFIWHTFFSIVYFVYTLSNQADARKYYRVSLTNGFDFSPGTKFIYYITSFPTQILDASYINTALFYNFIGVLGLVFLYKSLKYSLVRLPWYWVFVLFIPSMSFWSGGLGKDAISFCATCLFLYAITTSKKTTLLAFISFVMMFMVRPHIAALMLVSYVIYFVIQSKTHLVIKALILPFIGIGVFLSIGFVQQYIGLEDASLDNVTGYIDERQVSNLGGGSSLDIASMSYPMQMFTYVFRPLPFEAHNIVSLVTAIENTAILFLFLYILLKIKFDLKIFVQGKLLWLFMYAFLTCTILAVTTANLGIATRQKWMFMPVLLYLLIFAFYQYRTNNNRVNP</sequence>
<gene>
    <name evidence="2" type="ORF">AS194_06795</name>
</gene>
<name>A0A0T6DT73_9GAMM</name>
<reference evidence="2 3" key="1">
    <citation type="submission" date="2015-11" db="EMBL/GenBank/DDBJ databases">
        <title>Permanent draft genome of Psychrobacter piscatorii LQ58.</title>
        <authorList>
            <person name="Zhou M."/>
            <person name="Dong B."/>
            <person name="Liu Q."/>
        </authorList>
    </citation>
    <scope>NUCLEOTIDE SEQUENCE [LARGE SCALE GENOMIC DNA]</scope>
    <source>
        <strain evidence="2 3">LQ58</strain>
    </source>
</reference>
<accession>A0A0T6DT73</accession>
<dbReference type="AlphaFoldDB" id="A0A0T6DT73"/>
<protein>
    <submittedName>
        <fullName evidence="2">Uncharacterized protein</fullName>
    </submittedName>
</protein>
<proteinExistence type="predicted"/>
<feature type="transmembrane region" description="Helical" evidence="1">
    <location>
        <begin position="131"/>
        <end position="164"/>
    </location>
</feature>
<feature type="transmembrane region" description="Helical" evidence="1">
    <location>
        <begin position="289"/>
        <end position="312"/>
    </location>
</feature>
<feature type="transmembrane region" description="Helical" evidence="1">
    <location>
        <begin position="353"/>
        <end position="370"/>
    </location>
</feature>
<keyword evidence="1" id="KW-0812">Transmembrane</keyword>
<feature type="transmembrane region" description="Helical" evidence="1">
    <location>
        <begin position="100"/>
        <end position="119"/>
    </location>
</feature>
<dbReference type="Proteomes" id="UP000051202">
    <property type="component" value="Unassembled WGS sequence"/>
</dbReference>
<dbReference type="RefSeq" id="WP_058024354.1">
    <property type="nucleotide sequence ID" value="NZ_LNDJ01000056.1"/>
</dbReference>
<keyword evidence="1" id="KW-1133">Transmembrane helix</keyword>